<protein>
    <submittedName>
        <fullName evidence="4">Carbon-nitrogen hydrolase family protein</fullName>
    </submittedName>
</protein>
<dbReference type="InterPro" id="IPR036526">
    <property type="entry name" value="C-N_Hydrolase_sf"/>
</dbReference>
<dbReference type="SUPFAM" id="SSF56317">
    <property type="entry name" value="Carbon-nitrogen hydrolase"/>
    <property type="match status" value="1"/>
</dbReference>
<evidence type="ECO:0000256" key="2">
    <source>
        <dbReference type="ARBA" id="ARBA00022801"/>
    </source>
</evidence>
<dbReference type="RefSeq" id="WP_141200701.1">
    <property type="nucleotide sequence ID" value="NZ_CP041186.1"/>
</dbReference>
<name>A0A4Y6Q249_PERCE</name>
<dbReference type="OrthoDB" id="9811121at2"/>
<comment type="similarity">
    <text evidence="1">Belongs to the carbon-nitrogen hydrolase superfamily. NIT1/NIT2 family.</text>
</comment>
<keyword evidence="5" id="KW-1185">Reference proteome</keyword>
<dbReference type="PANTHER" id="PTHR23088">
    <property type="entry name" value="NITRILASE-RELATED"/>
    <property type="match status" value="1"/>
</dbReference>
<dbReference type="Pfam" id="PF00795">
    <property type="entry name" value="CN_hydrolase"/>
    <property type="match status" value="1"/>
</dbReference>
<feature type="domain" description="CN hydrolase" evidence="3">
    <location>
        <begin position="1"/>
        <end position="251"/>
    </location>
</feature>
<sequence>MKVSLVQLCSTRALERNLTRCRQLAEQAAGEGADWILFPENAPFLGKDADKLAVAETIDGTIVDQFRAIARDTGCWVGLGSFPEISPDASRTYNTQVLLDPAGQTSAVYRKIHLFDVDVEGGRNYRESDSVAAGQSPVTATVAAPDGDHTVGLSVCYDLRFPELYRKLVARGASVLTVPSAFTLQTGRDHWHPLLQARAIENQCYVLAPNQWGNHFGQRSSYGHSAIYDPWGRMLACAPEKECIVTAELDFEYLQDVRQRMPCLTHRRVGPDDRKK</sequence>
<dbReference type="Gene3D" id="3.60.110.10">
    <property type="entry name" value="Carbon-nitrogen hydrolase"/>
    <property type="match status" value="1"/>
</dbReference>
<gene>
    <name evidence="4" type="ORF">FIV42_26985</name>
</gene>
<organism evidence="4 5">
    <name type="scientific">Persicimonas caeni</name>
    <dbReference type="NCBI Taxonomy" id="2292766"/>
    <lineage>
        <taxon>Bacteria</taxon>
        <taxon>Deltaproteobacteria</taxon>
        <taxon>Bradymonadales</taxon>
        <taxon>Bradymonadaceae</taxon>
        <taxon>Persicimonas</taxon>
    </lineage>
</organism>
<evidence type="ECO:0000313" key="4">
    <source>
        <dbReference type="EMBL" id="QDG54257.1"/>
    </source>
</evidence>
<dbReference type="InterPro" id="IPR045254">
    <property type="entry name" value="Nit1/2_C-N_Hydrolase"/>
</dbReference>
<evidence type="ECO:0000313" key="5">
    <source>
        <dbReference type="Proteomes" id="UP000315995"/>
    </source>
</evidence>
<accession>A0A5B8YE50</accession>
<evidence type="ECO:0000259" key="3">
    <source>
        <dbReference type="PROSITE" id="PS50263"/>
    </source>
</evidence>
<accession>A0A4Y6Q249</accession>
<dbReference type="InterPro" id="IPR001110">
    <property type="entry name" value="UPF0012_CS"/>
</dbReference>
<proteinExistence type="inferred from homology"/>
<dbReference type="CDD" id="cd07572">
    <property type="entry name" value="nit"/>
    <property type="match status" value="1"/>
</dbReference>
<dbReference type="AlphaFoldDB" id="A0A4Y6Q249"/>
<dbReference type="PANTHER" id="PTHR23088:SF27">
    <property type="entry name" value="DEAMINATED GLUTATHIONE AMIDASE"/>
    <property type="match status" value="1"/>
</dbReference>
<dbReference type="PROSITE" id="PS01227">
    <property type="entry name" value="UPF0012"/>
    <property type="match status" value="1"/>
</dbReference>
<reference evidence="4 5" key="1">
    <citation type="submission" date="2019-06" db="EMBL/GenBank/DDBJ databases">
        <title>Persicimonas caeni gen. nov., sp. nov., a predatory bacterium isolated from solar saltern.</title>
        <authorList>
            <person name="Wang S."/>
        </authorList>
    </citation>
    <scope>NUCLEOTIDE SEQUENCE [LARGE SCALE GENOMIC DNA]</scope>
    <source>
        <strain evidence="4 5">YN101</strain>
    </source>
</reference>
<keyword evidence="2 4" id="KW-0378">Hydrolase</keyword>
<dbReference type="PROSITE" id="PS50263">
    <property type="entry name" value="CN_HYDROLASE"/>
    <property type="match status" value="1"/>
</dbReference>
<dbReference type="Proteomes" id="UP000315995">
    <property type="component" value="Chromosome"/>
</dbReference>
<dbReference type="EMBL" id="CP041186">
    <property type="protein sequence ID" value="QDG54257.1"/>
    <property type="molecule type" value="Genomic_DNA"/>
</dbReference>
<dbReference type="InterPro" id="IPR003010">
    <property type="entry name" value="C-N_Hydrolase"/>
</dbReference>
<evidence type="ECO:0000256" key="1">
    <source>
        <dbReference type="ARBA" id="ARBA00010613"/>
    </source>
</evidence>
<dbReference type="GO" id="GO:0016811">
    <property type="term" value="F:hydrolase activity, acting on carbon-nitrogen (but not peptide) bonds, in linear amides"/>
    <property type="evidence" value="ECO:0007669"/>
    <property type="project" value="InterPro"/>
</dbReference>